<evidence type="ECO:0000256" key="1">
    <source>
        <dbReference type="ARBA" id="ARBA00022741"/>
    </source>
</evidence>
<keyword evidence="5" id="KW-1185">Reference proteome</keyword>
<keyword evidence="1" id="KW-0547">Nucleotide-binding</keyword>
<dbReference type="GO" id="GO:0006777">
    <property type="term" value="P:Mo-molybdopterin cofactor biosynthetic process"/>
    <property type="evidence" value="ECO:0007669"/>
    <property type="project" value="InterPro"/>
</dbReference>
<dbReference type="Gene3D" id="3.10.20.30">
    <property type="match status" value="1"/>
</dbReference>
<dbReference type="InterPro" id="IPR044672">
    <property type="entry name" value="MOCS2A"/>
</dbReference>
<dbReference type="KEGG" id="mant:BHD05_06135"/>
<dbReference type="InterPro" id="IPR003749">
    <property type="entry name" value="ThiS/MoaD-like"/>
</dbReference>
<dbReference type="InterPro" id="IPR012675">
    <property type="entry name" value="Beta-grasp_dom_sf"/>
</dbReference>
<dbReference type="PANTHER" id="PTHR33359">
    <property type="entry name" value="MOLYBDOPTERIN SYNTHASE SULFUR CARRIER SUBUNIT"/>
    <property type="match status" value="1"/>
</dbReference>
<evidence type="ECO:0000313" key="4">
    <source>
        <dbReference type="EMBL" id="QHO71013.1"/>
    </source>
</evidence>
<dbReference type="GO" id="GO:1990133">
    <property type="term" value="C:molybdopterin adenylyltransferase complex"/>
    <property type="evidence" value="ECO:0007669"/>
    <property type="project" value="TreeGrafter"/>
</dbReference>
<sequence>MSSSPGTQVSQHVTVRLFASARAATGVGELRLAVPAGASIADALQQLTAAPGEPLEQVLSRCSFLVNAVSTTDRATKLSDGDVIDVMPPFAGG</sequence>
<protein>
    <recommendedName>
        <fullName evidence="3">Molybdopterin synthase sulfur carrier subunit</fullName>
    </recommendedName>
</protein>
<accession>A0A7L5AK86</accession>
<dbReference type="EMBL" id="CP017146">
    <property type="protein sequence ID" value="QHO71013.1"/>
    <property type="molecule type" value="Genomic_DNA"/>
</dbReference>
<dbReference type="Pfam" id="PF02597">
    <property type="entry name" value="ThiS"/>
    <property type="match status" value="1"/>
</dbReference>
<comment type="similarity">
    <text evidence="2">Belongs to the MoaD family.</text>
</comment>
<dbReference type="SUPFAM" id="SSF54285">
    <property type="entry name" value="MoaD/ThiS"/>
    <property type="match status" value="1"/>
</dbReference>
<dbReference type="CDD" id="cd17040">
    <property type="entry name" value="Ubl_MoaD_like"/>
    <property type="match status" value="1"/>
</dbReference>
<dbReference type="Proteomes" id="UP000464507">
    <property type="component" value="Chromosome"/>
</dbReference>
<dbReference type="OrthoDB" id="3255135at2"/>
<dbReference type="AlphaFoldDB" id="A0A7L5AK86"/>
<name>A0A7L5AK86_9MICO</name>
<dbReference type="InterPro" id="IPR016155">
    <property type="entry name" value="Mopterin_synth/thiamin_S_b"/>
</dbReference>
<evidence type="ECO:0000256" key="2">
    <source>
        <dbReference type="ARBA" id="ARBA00024200"/>
    </source>
</evidence>
<evidence type="ECO:0000313" key="5">
    <source>
        <dbReference type="Proteomes" id="UP000464507"/>
    </source>
</evidence>
<gene>
    <name evidence="4" type="ORF">BHD05_06135</name>
</gene>
<reference evidence="4 5" key="1">
    <citation type="submission" date="2016-09" db="EMBL/GenBank/DDBJ databases">
        <title>Complete genome sequence of microbes from the polar regions.</title>
        <authorList>
            <person name="Liao L."/>
            <person name="Chen B."/>
        </authorList>
    </citation>
    <scope>NUCLEOTIDE SEQUENCE [LARGE SCALE GENOMIC DNA]</scope>
    <source>
        <strain evidence="4 5">ZS314</strain>
    </source>
</reference>
<dbReference type="PANTHER" id="PTHR33359:SF1">
    <property type="entry name" value="MOLYBDOPTERIN SYNTHASE SULFUR CARRIER SUBUNIT"/>
    <property type="match status" value="1"/>
</dbReference>
<proteinExistence type="inferred from homology"/>
<dbReference type="GO" id="GO:0000166">
    <property type="term" value="F:nucleotide binding"/>
    <property type="evidence" value="ECO:0007669"/>
    <property type="project" value="UniProtKB-KW"/>
</dbReference>
<evidence type="ECO:0000256" key="3">
    <source>
        <dbReference type="ARBA" id="ARBA00024247"/>
    </source>
</evidence>
<organism evidence="4 5">
    <name type="scientific">Marisediminicola antarctica</name>
    <dbReference type="NCBI Taxonomy" id="674079"/>
    <lineage>
        <taxon>Bacteria</taxon>
        <taxon>Bacillati</taxon>
        <taxon>Actinomycetota</taxon>
        <taxon>Actinomycetes</taxon>
        <taxon>Micrococcales</taxon>
        <taxon>Microbacteriaceae</taxon>
        <taxon>Marisediminicola</taxon>
    </lineage>
</organism>